<keyword evidence="1" id="KW-0175">Coiled coil</keyword>
<reference evidence="3" key="1">
    <citation type="submission" date="2023-02" db="EMBL/GenBank/DDBJ databases">
        <title>Kitasatospora phosalacinea NBRC 14362.</title>
        <authorList>
            <person name="Ichikawa N."/>
            <person name="Sato H."/>
            <person name="Tonouchi N."/>
        </authorList>
    </citation>
    <scope>NUCLEOTIDE SEQUENCE</scope>
    <source>
        <strain evidence="3">NBRC 14362</strain>
    </source>
</reference>
<dbReference type="InterPro" id="IPR052906">
    <property type="entry name" value="Type_IV_Methyl-Rstrct_Enzyme"/>
</dbReference>
<dbReference type="PANTHER" id="PTHR30015">
    <property type="entry name" value="MRR RESTRICTION SYSTEM PROTEIN"/>
    <property type="match status" value="1"/>
</dbReference>
<proteinExistence type="predicted"/>
<evidence type="ECO:0000256" key="1">
    <source>
        <dbReference type="SAM" id="Coils"/>
    </source>
</evidence>
<feature type="coiled-coil region" evidence="1">
    <location>
        <begin position="66"/>
        <end position="127"/>
    </location>
</feature>
<accession>A0A9W6UTV0</accession>
<dbReference type="AlphaFoldDB" id="A0A9W6UTV0"/>
<dbReference type="Gene3D" id="3.40.1350.10">
    <property type="match status" value="1"/>
</dbReference>
<dbReference type="GO" id="GO:0015666">
    <property type="term" value="F:restriction endodeoxyribonuclease activity"/>
    <property type="evidence" value="ECO:0007669"/>
    <property type="project" value="TreeGrafter"/>
</dbReference>
<feature type="domain" description="Restriction endonuclease type IV Mrr" evidence="2">
    <location>
        <begin position="207"/>
        <end position="317"/>
    </location>
</feature>
<evidence type="ECO:0000313" key="4">
    <source>
        <dbReference type="Proteomes" id="UP001165143"/>
    </source>
</evidence>
<dbReference type="SUPFAM" id="SSF52980">
    <property type="entry name" value="Restriction endonuclease-like"/>
    <property type="match status" value="1"/>
</dbReference>
<dbReference type="RefSeq" id="WP_051778680.1">
    <property type="nucleotide sequence ID" value="NZ_BSRX01000086.1"/>
</dbReference>
<protein>
    <recommendedName>
        <fullName evidence="2">Restriction endonuclease type IV Mrr domain-containing protein</fullName>
    </recommendedName>
</protein>
<dbReference type="PANTHER" id="PTHR30015:SF7">
    <property type="entry name" value="TYPE IV METHYL-DIRECTED RESTRICTION ENZYME ECOKMRR"/>
    <property type="match status" value="1"/>
</dbReference>
<dbReference type="InterPro" id="IPR007560">
    <property type="entry name" value="Restrct_endonuc_IV_Mrr"/>
</dbReference>
<gene>
    <name evidence="3" type="ORF">Kpho01_74970</name>
</gene>
<dbReference type="OrthoDB" id="5181666at2"/>
<evidence type="ECO:0000259" key="2">
    <source>
        <dbReference type="Pfam" id="PF04471"/>
    </source>
</evidence>
<dbReference type="GO" id="GO:0003677">
    <property type="term" value="F:DNA binding"/>
    <property type="evidence" value="ECO:0007669"/>
    <property type="project" value="InterPro"/>
</dbReference>
<sequence>MIIERGTDGVLINVRPTATTGRVSPVRYKHPRLRADVGYYLGKVSSDDLLAAVLWTAEAVTCRWALDAMAEDRRRLSEEIQAAEQKLGSPLRASILREVTVELTRYLASLKHAHRTVEQAHDRAEELFAKLRRHFGEDPVEFMASGRQEGEANTIFTLLDEAAEAVVRANDSLATYNSACAQLIETAVRREAFAETEASLQVEQYARLNGPGLERLAARLLERDGLTVLRSAGGSGDQGVDVIGRLPSGELVAIQSKYRHQKSVEAEIVYALNGSARQLHGASHAVVLTNTKFTDQARRDAERLDIWLVDGDALTAWATWGDTLYDVTGIPEAPAAPATVLEPADLAVPAEMAAGG</sequence>
<organism evidence="3 4">
    <name type="scientific">Kitasatospora phosalacinea</name>
    <dbReference type="NCBI Taxonomy" id="2065"/>
    <lineage>
        <taxon>Bacteria</taxon>
        <taxon>Bacillati</taxon>
        <taxon>Actinomycetota</taxon>
        <taxon>Actinomycetes</taxon>
        <taxon>Kitasatosporales</taxon>
        <taxon>Streptomycetaceae</taxon>
        <taxon>Kitasatospora</taxon>
    </lineage>
</organism>
<comment type="caution">
    <text evidence="3">The sequence shown here is derived from an EMBL/GenBank/DDBJ whole genome shotgun (WGS) entry which is preliminary data.</text>
</comment>
<dbReference type="InterPro" id="IPR011856">
    <property type="entry name" value="tRNA_endonuc-like_dom_sf"/>
</dbReference>
<dbReference type="EMBL" id="BSRX01000086">
    <property type="protein sequence ID" value="GLW59487.1"/>
    <property type="molecule type" value="Genomic_DNA"/>
</dbReference>
<dbReference type="Proteomes" id="UP001165143">
    <property type="component" value="Unassembled WGS sequence"/>
</dbReference>
<dbReference type="GO" id="GO:0009307">
    <property type="term" value="P:DNA restriction-modification system"/>
    <property type="evidence" value="ECO:0007669"/>
    <property type="project" value="InterPro"/>
</dbReference>
<dbReference type="InterPro" id="IPR011335">
    <property type="entry name" value="Restrct_endonuc-II-like"/>
</dbReference>
<name>A0A9W6UTV0_9ACTN</name>
<dbReference type="Pfam" id="PF04471">
    <property type="entry name" value="Mrr_cat"/>
    <property type="match status" value="1"/>
</dbReference>
<evidence type="ECO:0000313" key="3">
    <source>
        <dbReference type="EMBL" id="GLW59487.1"/>
    </source>
</evidence>